<evidence type="ECO:0000313" key="2">
    <source>
        <dbReference type="Proteomes" id="UP000189055"/>
    </source>
</evidence>
<dbReference type="Gene3D" id="3.80.10.10">
    <property type="entry name" value="Ribonuclease Inhibitor"/>
    <property type="match status" value="1"/>
</dbReference>
<dbReference type="SUPFAM" id="SSF52058">
    <property type="entry name" value="L domain-like"/>
    <property type="match status" value="1"/>
</dbReference>
<protein>
    <submittedName>
        <fullName evidence="1">Uncharacterized protein</fullName>
    </submittedName>
</protein>
<dbReference type="Proteomes" id="UP000189055">
    <property type="component" value="Plasmid pAC1084_1"/>
</dbReference>
<keyword evidence="1" id="KW-0614">Plasmid</keyword>
<evidence type="ECO:0000313" key="1">
    <source>
        <dbReference type="EMBL" id="AQT06265.1"/>
    </source>
</evidence>
<name>A0A1U9LIH3_9PROT</name>
<gene>
    <name evidence="1" type="ORF">A0U91_14655</name>
</gene>
<dbReference type="InterPro" id="IPR032675">
    <property type="entry name" value="LRR_dom_sf"/>
</dbReference>
<sequence>MNMKEFKSAWKSCFVNGNIHLHGYSYPVDQEKITTLPSDLHATCKMSSGANGTNTYEGGSFAIFNLPDLAEIPEGVRADDSFDVHYCHSLTTLPLSINPARQIGVRHCNSFEKFPAGNYRAAYIGLEDLPKLNSISSGLKTNGDLLIRRCPSLASLSNIEAWNQLLISECGGLKTIGHGVKTGILTVAASQNFEALPDDIGQTVSVGIIVTDAPKLSTLPAVNPDWTILDMSGCTGLINVPDQITLRKSNARVHLRRCTSLENLPLRVVAHEIDIIDCSSLREITGTVKVDLFDAARCSSLMRLPDDMNIGVTLNLSGCASLTELPNNLHVGGSLILRGTGVRELPDDLSLGDNAWVDVRDCDGIRIPQELIDSGNVRLMLPSNYEVIPAREVDHPAP</sequence>
<dbReference type="EMBL" id="CP014688">
    <property type="protein sequence ID" value="AQT06265.1"/>
    <property type="molecule type" value="Genomic_DNA"/>
</dbReference>
<accession>A0A1U9LIH3</accession>
<dbReference type="PANTHER" id="PTHR36766:SF30">
    <property type="entry name" value="TIR-NBS TYPE DISEASE RESISTANCE PROTEIN-RELATED"/>
    <property type="match status" value="1"/>
</dbReference>
<proteinExistence type="predicted"/>
<geneLocation type="plasmid" evidence="2">
    <name>pac1084_1</name>
</geneLocation>
<dbReference type="RefSeq" id="WP_077931898.1">
    <property type="nucleotide sequence ID" value="NZ_CP014688.1"/>
</dbReference>
<organism evidence="1 2">
    <name type="scientific">Acetobacter persici</name>
    <dbReference type="NCBI Taxonomy" id="1076596"/>
    <lineage>
        <taxon>Bacteria</taxon>
        <taxon>Pseudomonadati</taxon>
        <taxon>Pseudomonadota</taxon>
        <taxon>Alphaproteobacteria</taxon>
        <taxon>Acetobacterales</taxon>
        <taxon>Acetobacteraceae</taxon>
        <taxon>Acetobacter</taxon>
    </lineage>
</organism>
<dbReference type="AlphaFoldDB" id="A0A1U9LIH3"/>
<reference evidence="1 2" key="1">
    <citation type="submission" date="2016-03" db="EMBL/GenBank/DDBJ databases">
        <title>Acetic acid bacteria sequencing.</title>
        <authorList>
            <person name="Brandt J."/>
            <person name="Jakob F."/>
            <person name="Vogel R.F."/>
        </authorList>
    </citation>
    <scope>NUCLEOTIDE SEQUENCE [LARGE SCALE GENOMIC DNA]</scope>
    <source>
        <strain evidence="1 2">TMW2.1084</strain>
        <plasmid evidence="2">pac1084_1</plasmid>
    </source>
</reference>
<dbReference type="PANTHER" id="PTHR36766">
    <property type="entry name" value="PLANT BROAD-SPECTRUM MILDEW RESISTANCE PROTEIN RPW8"/>
    <property type="match status" value="1"/>
</dbReference>
<dbReference type="KEGG" id="aper:A0U91_14655"/>